<dbReference type="InterPro" id="IPR011650">
    <property type="entry name" value="Peptidase_M20_dimer"/>
</dbReference>
<dbReference type="PANTHER" id="PTHR11014:SF63">
    <property type="entry name" value="METALLOPEPTIDASE, PUTATIVE (AFU_ORTHOLOGUE AFUA_6G09600)-RELATED"/>
    <property type="match status" value="1"/>
</dbReference>
<dbReference type="GO" id="GO:0016787">
    <property type="term" value="F:hydrolase activity"/>
    <property type="evidence" value="ECO:0007669"/>
    <property type="project" value="InterPro"/>
</dbReference>
<comment type="caution">
    <text evidence="3">The sequence shown here is derived from an EMBL/GenBank/DDBJ whole genome shotgun (WGS) entry which is preliminary data.</text>
</comment>
<dbReference type="NCBIfam" id="TIGR01891">
    <property type="entry name" value="amidohydrolases"/>
    <property type="match status" value="1"/>
</dbReference>
<dbReference type="PIRSF" id="PIRSF005962">
    <property type="entry name" value="Pept_M20D_amidohydro"/>
    <property type="match status" value="1"/>
</dbReference>
<dbReference type="Pfam" id="PF01546">
    <property type="entry name" value="Peptidase_M20"/>
    <property type="match status" value="1"/>
</dbReference>
<proteinExistence type="predicted"/>
<protein>
    <submittedName>
        <fullName evidence="3">Peptidase, M20 M25 M40 family protein</fullName>
    </submittedName>
</protein>
<keyword evidence="4" id="KW-1185">Reference proteome</keyword>
<comment type="cofactor">
    <cofactor evidence="1">
        <name>Mn(2+)</name>
        <dbReference type="ChEBI" id="CHEBI:29035"/>
    </cofactor>
    <text evidence="1">The Mn(2+) ion enhances activity.</text>
</comment>
<dbReference type="PATRIC" id="fig|1423734.3.peg.3133"/>
<evidence type="ECO:0000313" key="3">
    <source>
        <dbReference type="EMBL" id="KRM36328.1"/>
    </source>
</evidence>
<reference evidence="3 4" key="1">
    <citation type="journal article" date="2015" name="Genome Announc.">
        <title>Expanding the biotechnology potential of lactobacilli through comparative genomics of 213 strains and associated genera.</title>
        <authorList>
            <person name="Sun Z."/>
            <person name="Harris H.M."/>
            <person name="McCann A."/>
            <person name="Guo C."/>
            <person name="Argimon S."/>
            <person name="Zhang W."/>
            <person name="Yang X."/>
            <person name="Jeffery I.B."/>
            <person name="Cooney J.C."/>
            <person name="Kagawa T.F."/>
            <person name="Liu W."/>
            <person name="Song Y."/>
            <person name="Salvetti E."/>
            <person name="Wrobel A."/>
            <person name="Rasinkangas P."/>
            <person name="Parkhill J."/>
            <person name="Rea M.C."/>
            <person name="O'Sullivan O."/>
            <person name="Ritari J."/>
            <person name="Douillard F.P."/>
            <person name="Paul Ross R."/>
            <person name="Yang R."/>
            <person name="Briner A.E."/>
            <person name="Felis G.E."/>
            <person name="de Vos W.M."/>
            <person name="Barrangou R."/>
            <person name="Klaenhammer T.R."/>
            <person name="Caufield P.W."/>
            <person name="Cui Y."/>
            <person name="Zhang H."/>
            <person name="O'Toole P.W."/>
        </authorList>
    </citation>
    <scope>NUCLEOTIDE SEQUENCE [LARGE SCALE GENOMIC DNA]</scope>
    <source>
        <strain evidence="3 4">DSM 18527</strain>
    </source>
</reference>
<evidence type="ECO:0000313" key="4">
    <source>
        <dbReference type="Proteomes" id="UP000051236"/>
    </source>
</evidence>
<feature type="binding site" evidence="1">
    <location>
        <position position="176"/>
    </location>
    <ligand>
        <name>Mn(2+)</name>
        <dbReference type="ChEBI" id="CHEBI:29035"/>
        <label>2</label>
    </ligand>
</feature>
<dbReference type="STRING" id="1423734.FC83_GL003084"/>
<dbReference type="GO" id="GO:0046872">
    <property type="term" value="F:metal ion binding"/>
    <property type="evidence" value="ECO:0007669"/>
    <property type="project" value="UniProtKB-KW"/>
</dbReference>
<dbReference type="SUPFAM" id="SSF55031">
    <property type="entry name" value="Bacterial exopeptidase dimerisation domain"/>
    <property type="match status" value="1"/>
</dbReference>
<name>X0PHJ4_9LACO</name>
<feature type="domain" description="Peptidase M20 dimerisation" evidence="2">
    <location>
        <begin position="196"/>
        <end position="291"/>
    </location>
</feature>
<dbReference type="eggNOG" id="COG1473">
    <property type="taxonomic scope" value="Bacteria"/>
</dbReference>
<sequence length="407" mass="44546">MIENNVFASQALKDKLYAKIEAKTDRMIAIRRQLHEHPELSFKEKTTGAFIANFYQGKDVQVQANFGDGYGVVVTIDSGKPGKTLALRADFDGLPVQEETGLPFASQNTGVMHACGHDGHTAYMLILAESLYELKDDWAGKIKIVHQPAEETPPGGALGMIKAGVLDGVDAIIGVHGWAPVPYGTVQCTAGPVMTGRSSFKMTIHGKGGHGSAPHLANDANVAASYFVTIAQTIISRRTDPFDMCTLTFGNFDGKGSFNVIKDAVFLEGDVRFMRDEAREIIETNFKRMVKGLELMFDVKVDLFYDSDYPVLNNDTDLAATIQNSLRHSHSHIQELTNLDTITRNTASEDFAYFAQKIPGVYLFVGEMPDDGIFYPHHSPKFVINEKALPLAAKTVGVAALDFLATH</sequence>
<evidence type="ECO:0000256" key="1">
    <source>
        <dbReference type="PIRSR" id="PIRSR005962-1"/>
    </source>
</evidence>
<feature type="binding site" evidence="1">
    <location>
        <position position="378"/>
    </location>
    <ligand>
        <name>Mn(2+)</name>
        <dbReference type="ChEBI" id="CHEBI:29035"/>
        <label>2</label>
    </ligand>
</feature>
<gene>
    <name evidence="3" type="ORF">FC83_GL003084</name>
</gene>
<dbReference type="Pfam" id="PF07687">
    <property type="entry name" value="M20_dimer"/>
    <property type="match status" value="1"/>
</dbReference>
<dbReference type="SUPFAM" id="SSF53187">
    <property type="entry name" value="Zn-dependent exopeptidases"/>
    <property type="match status" value="1"/>
</dbReference>
<dbReference type="InterPro" id="IPR036264">
    <property type="entry name" value="Bact_exopeptidase_dim_dom"/>
</dbReference>
<evidence type="ECO:0000259" key="2">
    <source>
        <dbReference type="Pfam" id="PF07687"/>
    </source>
</evidence>
<organism evidence="3 4">
    <name type="scientific">Agrilactobacillus composti DSM 18527 = JCM 14202</name>
    <dbReference type="NCBI Taxonomy" id="1423734"/>
    <lineage>
        <taxon>Bacteria</taxon>
        <taxon>Bacillati</taxon>
        <taxon>Bacillota</taxon>
        <taxon>Bacilli</taxon>
        <taxon>Lactobacillales</taxon>
        <taxon>Lactobacillaceae</taxon>
        <taxon>Agrilactobacillus</taxon>
    </lineage>
</organism>
<dbReference type="Gene3D" id="3.40.630.10">
    <property type="entry name" value="Zn peptidases"/>
    <property type="match status" value="1"/>
</dbReference>
<dbReference type="Proteomes" id="UP000051236">
    <property type="component" value="Unassembled WGS sequence"/>
</dbReference>
<keyword evidence="1" id="KW-0464">Manganese</keyword>
<dbReference type="PANTHER" id="PTHR11014">
    <property type="entry name" value="PEPTIDASE M20 FAMILY MEMBER"/>
    <property type="match status" value="1"/>
</dbReference>
<keyword evidence="1" id="KW-0479">Metal-binding</keyword>
<feature type="binding site" evidence="1">
    <location>
        <position position="115"/>
    </location>
    <ligand>
        <name>Mn(2+)</name>
        <dbReference type="ChEBI" id="CHEBI:29035"/>
        <label>2</label>
    </ligand>
</feature>
<dbReference type="Gene3D" id="3.30.70.360">
    <property type="match status" value="1"/>
</dbReference>
<dbReference type="OrthoDB" id="9776731at2"/>
<dbReference type="InterPro" id="IPR002933">
    <property type="entry name" value="Peptidase_M20"/>
</dbReference>
<feature type="binding site" evidence="1">
    <location>
        <position position="151"/>
    </location>
    <ligand>
        <name>Mn(2+)</name>
        <dbReference type="ChEBI" id="CHEBI:29035"/>
        <label>2</label>
    </ligand>
</feature>
<feature type="binding site" evidence="1">
    <location>
        <position position="117"/>
    </location>
    <ligand>
        <name>Mn(2+)</name>
        <dbReference type="ChEBI" id="CHEBI:29035"/>
        <label>2</label>
    </ligand>
</feature>
<dbReference type="InterPro" id="IPR017439">
    <property type="entry name" value="Amidohydrolase"/>
</dbReference>
<dbReference type="AlphaFoldDB" id="X0PHJ4"/>
<dbReference type="EMBL" id="AZGA01000005">
    <property type="protein sequence ID" value="KRM36328.1"/>
    <property type="molecule type" value="Genomic_DNA"/>
</dbReference>
<dbReference type="RefSeq" id="WP_035455341.1">
    <property type="nucleotide sequence ID" value="NZ_AZGA01000005.1"/>
</dbReference>
<accession>X0PHJ4</accession>